<dbReference type="CDD" id="cd03139">
    <property type="entry name" value="GATase1_PfpI_2"/>
    <property type="match status" value="1"/>
</dbReference>
<evidence type="ECO:0000259" key="1">
    <source>
        <dbReference type="Pfam" id="PF01965"/>
    </source>
</evidence>
<sequence length="200" mass="21914">MAQQLNVGILLFNEVEVLDFAGPFEVFSITTSLSKLDRPFAVHIISQTGEMVSARNGLMVKPSYSIADAPALDILIIPGGYGAEEIEIHNEIIIDWIRKQSTKVKLLASVCTGAFLLAKAGLLDGKKATTHWMDIERLAREYPQIDIQQGQKYVDEGSIITAAGISAGLDMSFHIIKKLLGPEIARATAKRMEYDIVIAE</sequence>
<accession>A0A1W1ZKU8</accession>
<organism evidence="2 3">
    <name type="scientific">Sporomusa malonica</name>
    <dbReference type="NCBI Taxonomy" id="112901"/>
    <lineage>
        <taxon>Bacteria</taxon>
        <taxon>Bacillati</taxon>
        <taxon>Bacillota</taxon>
        <taxon>Negativicutes</taxon>
        <taxon>Selenomonadales</taxon>
        <taxon>Sporomusaceae</taxon>
        <taxon>Sporomusa</taxon>
    </lineage>
</organism>
<dbReference type="InterPro" id="IPR002818">
    <property type="entry name" value="DJ-1/PfpI"/>
</dbReference>
<dbReference type="InterPro" id="IPR052158">
    <property type="entry name" value="INH-QAR"/>
</dbReference>
<dbReference type="AlphaFoldDB" id="A0A1W1ZKU8"/>
<feature type="domain" description="DJ-1/PfpI" evidence="1">
    <location>
        <begin position="7"/>
        <end position="177"/>
    </location>
</feature>
<dbReference type="Gene3D" id="3.40.50.880">
    <property type="match status" value="1"/>
</dbReference>
<evidence type="ECO:0000313" key="2">
    <source>
        <dbReference type="EMBL" id="SMC49175.1"/>
    </source>
</evidence>
<evidence type="ECO:0000313" key="3">
    <source>
        <dbReference type="Proteomes" id="UP000192738"/>
    </source>
</evidence>
<dbReference type="EMBL" id="FWXI01000004">
    <property type="protein sequence ID" value="SMC49175.1"/>
    <property type="molecule type" value="Genomic_DNA"/>
</dbReference>
<dbReference type="Proteomes" id="UP000192738">
    <property type="component" value="Unassembled WGS sequence"/>
</dbReference>
<reference evidence="2 3" key="1">
    <citation type="submission" date="2017-04" db="EMBL/GenBank/DDBJ databases">
        <authorList>
            <person name="Afonso C.L."/>
            <person name="Miller P.J."/>
            <person name="Scott M.A."/>
            <person name="Spackman E."/>
            <person name="Goraichik I."/>
            <person name="Dimitrov K.M."/>
            <person name="Suarez D.L."/>
            <person name="Swayne D.E."/>
        </authorList>
    </citation>
    <scope>NUCLEOTIDE SEQUENCE [LARGE SCALE GENOMIC DNA]</scope>
    <source>
        <strain evidence="2 3">DSM 5090</strain>
    </source>
</reference>
<protein>
    <submittedName>
        <fullName evidence="2">DJ-1/PfpI family protein</fullName>
    </submittedName>
</protein>
<dbReference type="Pfam" id="PF01965">
    <property type="entry name" value="DJ-1_PfpI"/>
    <property type="match status" value="1"/>
</dbReference>
<dbReference type="GO" id="GO:0006355">
    <property type="term" value="P:regulation of DNA-templated transcription"/>
    <property type="evidence" value="ECO:0007669"/>
    <property type="project" value="TreeGrafter"/>
</dbReference>
<dbReference type="PANTHER" id="PTHR43130:SF14">
    <property type="entry name" value="DJ-1_PFPI DOMAIN-CONTAINING PROTEIN"/>
    <property type="match status" value="1"/>
</dbReference>
<dbReference type="OrthoDB" id="6382410at2"/>
<dbReference type="InterPro" id="IPR029062">
    <property type="entry name" value="Class_I_gatase-like"/>
</dbReference>
<gene>
    <name evidence="2" type="ORF">SAMN04488500_10437</name>
</gene>
<dbReference type="PANTHER" id="PTHR43130">
    <property type="entry name" value="ARAC-FAMILY TRANSCRIPTIONAL REGULATOR"/>
    <property type="match status" value="1"/>
</dbReference>
<dbReference type="SUPFAM" id="SSF52317">
    <property type="entry name" value="Class I glutamine amidotransferase-like"/>
    <property type="match status" value="1"/>
</dbReference>
<proteinExistence type="predicted"/>
<dbReference type="RefSeq" id="WP_084574703.1">
    <property type="nucleotide sequence ID" value="NZ_CP155572.1"/>
</dbReference>
<dbReference type="STRING" id="112901.SAMN04488500_10437"/>
<keyword evidence="3" id="KW-1185">Reference proteome</keyword>
<name>A0A1W1ZKU8_9FIRM</name>